<keyword evidence="2" id="KW-0472">Membrane</keyword>
<sequence>MDLSSNNNAPSGENKRKGFFAFVLGFLSISILLGVLCFGVYYFFVKPRLAVQIQDISAMQTSKEVKMEQKINTLTKEIEGKNEEIANLQKENQLLKDQTKDAIQRLQYVIKPQAKVVAECYDARVGQYTLSKQCKANLTAGIKALLVQKQKIIALEVVGVVDDLKYRGPGSRLKQEGLASFRAKEVFVYLKSSLPNMAVFQGLSVQKKNKRGFFIRAYVLQ</sequence>
<gene>
    <name evidence="3" type="ORF">BBW65_03860</name>
</gene>
<organism evidence="3 4">
    <name type="scientific">Helicobacter enhydrae</name>
    <dbReference type="NCBI Taxonomy" id="222136"/>
    <lineage>
        <taxon>Bacteria</taxon>
        <taxon>Pseudomonadati</taxon>
        <taxon>Campylobacterota</taxon>
        <taxon>Epsilonproteobacteria</taxon>
        <taxon>Campylobacterales</taxon>
        <taxon>Helicobacteraceae</taxon>
        <taxon>Helicobacter</taxon>
    </lineage>
</organism>
<feature type="transmembrane region" description="Helical" evidence="2">
    <location>
        <begin position="20"/>
        <end position="44"/>
    </location>
</feature>
<keyword evidence="4" id="KW-1185">Reference proteome</keyword>
<keyword evidence="2" id="KW-0812">Transmembrane</keyword>
<keyword evidence="2" id="KW-1133">Transmembrane helix</keyword>
<name>A0A1B1U5F2_9HELI</name>
<accession>A0A1B1U5F2</accession>
<dbReference type="STRING" id="222136.BBW65_03860"/>
<evidence type="ECO:0000313" key="4">
    <source>
        <dbReference type="Proteomes" id="UP000092884"/>
    </source>
</evidence>
<evidence type="ECO:0000256" key="1">
    <source>
        <dbReference type="SAM" id="Coils"/>
    </source>
</evidence>
<evidence type="ECO:0000313" key="3">
    <source>
        <dbReference type="EMBL" id="ANV97986.1"/>
    </source>
</evidence>
<feature type="coiled-coil region" evidence="1">
    <location>
        <begin position="64"/>
        <end position="105"/>
    </location>
</feature>
<dbReference type="KEGG" id="het:BBW65_03860"/>
<dbReference type="RefSeq" id="WP_066339974.1">
    <property type="nucleotide sequence ID" value="NZ_CP016503.1"/>
</dbReference>
<protein>
    <submittedName>
        <fullName evidence="3">Uncharacterized protein</fullName>
    </submittedName>
</protein>
<proteinExistence type="predicted"/>
<dbReference type="Proteomes" id="UP000092884">
    <property type="component" value="Chromosome"/>
</dbReference>
<evidence type="ECO:0000256" key="2">
    <source>
        <dbReference type="SAM" id="Phobius"/>
    </source>
</evidence>
<reference evidence="4" key="1">
    <citation type="submission" date="2016-07" db="EMBL/GenBank/DDBJ databases">
        <authorList>
            <person name="Florea S."/>
            <person name="Webb J.S."/>
            <person name="Jaromczyk J."/>
            <person name="Schardl C.L."/>
        </authorList>
    </citation>
    <scope>NUCLEOTIDE SEQUENCE [LARGE SCALE GENOMIC DNA]</scope>
    <source>
        <strain evidence="4">MIT 01-6242</strain>
    </source>
</reference>
<dbReference type="AlphaFoldDB" id="A0A1B1U5F2"/>
<dbReference type="EMBL" id="CP016503">
    <property type="protein sequence ID" value="ANV97986.1"/>
    <property type="molecule type" value="Genomic_DNA"/>
</dbReference>
<keyword evidence="1" id="KW-0175">Coiled coil</keyword>
<dbReference type="OrthoDB" id="5321230at2"/>